<evidence type="ECO:0000313" key="7">
    <source>
        <dbReference type="Proteomes" id="UP000744032"/>
    </source>
</evidence>
<dbReference type="InterPro" id="IPR036388">
    <property type="entry name" value="WH-like_DNA-bd_sf"/>
</dbReference>
<dbReference type="InterPro" id="IPR003018">
    <property type="entry name" value="GAF"/>
</dbReference>
<keyword evidence="1" id="KW-0805">Transcription regulation</keyword>
<sequence length="291" mass="31405">MNRERELAKAFVDLADTYAPQFDPLFLFGRLVHSCRQLLEVDAAAVMIADARGTLKTMAATEEEAAFVELMQMQTGRGPCMDCYRTGRARSLPDITAEHDRWPHLVTAMTDAGYRSLHTVPVRLHERTLGALTLLDARTAELPGDDLDLAQALSDSAALSLMHWATEPRPDDVTTRVQSAIAAKATLEIAKGMIAAYHDVSIPRAGRLLADHAARHRTSLADTALALVNRAVDPSFILDASATACTGRRHRPVPGLFHGPSDAAPAEDEEDAAAAPAGGLGAAFYRRDFAL</sequence>
<dbReference type="Pfam" id="PF01590">
    <property type="entry name" value="GAF"/>
    <property type="match status" value="1"/>
</dbReference>
<dbReference type="SUPFAM" id="SSF55781">
    <property type="entry name" value="GAF domain-like"/>
    <property type="match status" value="1"/>
</dbReference>
<dbReference type="InterPro" id="IPR005561">
    <property type="entry name" value="ANTAR"/>
</dbReference>
<evidence type="ECO:0000256" key="2">
    <source>
        <dbReference type="ARBA" id="ARBA00023163"/>
    </source>
</evidence>
<dbReference type="Proteomes" id="UP000744032">
    <property type="component" value="Unassembled WGS sequence"/>
</dbReference>
<comment type="caution">
    <text evidence="6">The sequence shown here is derived from an EMBL/GenBank/DDBJ whole genome shotgun (WGS) entry which is preliminary data.</text>
</comment>
<gene>
    <name evidence="6" type="ORF">HF200_06405</name>
</gene>
<feature type="domain" description="ANTAR" evidence="5">
    <location>
        <begin position="173"/>
        <end position="228"/>
    </location>
</feature>
<dbReference type="InterPro" id="IPR029016">
    <property type="entry name" value="GAF-like_dom_sf"/>
</dbReference>
<dbReference type="Gene3D" id="3.30.450.40">
    <property type="match status" value="1"/>
</dbReference>
<dbReference type="EMBL" id="JAAXMD010000034">
    <property type="protein sequence ID" value="NKQ24104.1"/>
    <property type="molecule type" value="Genomic_DNA"/>
</dbReference>
<dbReference type="RefSeq" id="WP_168372722.1">
    <property type="nucleotide sequence ID" value="NZ_JAAXMD010000034.1"/>
</dbReference>
<dbReference type="Gene3D" id="1.10.10.10">
    <property type="entry name" value="Winged helix-like DNA-binding domain superfamily/Winged helix DNA-binding domain"/>
    <property type="match status" value="1"/>
</dbReference>
<dbReference type="Pfam" id="PF03861">
    <property type="entry name" value="ANTAR"/>
    <property type="match status" value="1"/>
</dbReference>
<feature type="domain" description="GAF" evidence="4">
    <location>
        <begin position="23"/>
        <end position="171"/>
    </location>
</feature>
<proteinExistence type="predicted"/>
<evidence type="ECO:0000259" key="4">
    <source>
        <dbReference type="SMART" id="SM00065"/>
    </source>
</evidence>
<evidence type="ECO:0000256" key="3">
    <source>
        <dbReference type="SAM" id="MobiDB-lite"/>
    </source>
</evidence>
<evidence type="ECO:0000256" key="1">
    <source>
        <dbReference type="ARBA" id="ARBA00023015"/>
    </source>
</evidence>
<feature type="region of interest" description="Disordered" evidence="3">
    <location>
        <begin position="249"/>
        <end position="272"/>
    </location>
</feature>
<keyword evidence="2" id="KW-0804">Transcription</keyword>
<keyword evidence="7" id="KW-1185">Reference proteome</keyword>
<organism evidence="6 7">
    <name type="scientific">Streptomyces galbus</name>
    <dbReference type="NCBI Taxonomy" id="33898"/>
    <lineage>
        <taxon>Bacteria</taxon>
        <taxon>Bacillati</taxon>
        <taxon>Actinomycetota</taxon>
        <taxon>Actinomycetes</taxon>
        <taxon>Kitasatosporales</taxon>
        <taxon>Streptomycetaceae</taxon>
        <taxon>Streptomyces</taxon>
    </lineage>
</organism>
<dbReference type="SMART" id="SM01012">
    <property type="entry name" value="ANTAR"/>
    <property type="match status" value="1"/>
</dbReference>
<evidence type="ECO:0000313" key="6">
    <source>
        <dbReference type="EMBL" id="NKQ24104.1"/>
    </source>
</evidence>
<reference evidence="6 7" key="1">
    <citation type="submission" date="2020-04" db="EMBL/GenBank/DDBJ databases">
        <title>Genome sequence of Streptomyces galbus strain I339.</title>
        <authorList>
            <person name="Silva E.A.N."/>
            <person name="Merces M."/>
            <person name="Castelo Branco A.P.O.T."/>
            <person name="Vasconcelos P.C."/>
            <person name="Costa N.P."/>
            <person name="Marinho G.C.S."/>
            <person name="Oliveira C.J.B."/>
            <person name="Araujo D."/>
            <person name="Rodrigues Junior V.S."/>
            <person name="Almeida R."/>
            <person name="Silva Filho U.R."/>
            <person name="Andrade A.S.A."/>
            <person name="Cibulski S.P."/>
        </authorList>
    </citation>
    <scope>NUCLEOTIDE SEQUENCE [LARGE SCALE GENOMIC DNA]</scope>
    <source>
        <strain evidence="6 7">I339</strain>
    </source>
</reference>
<name>A0ABX1IFC6_STRGB</name>
<accession>A0ABX1IFC6</accession>
<protein>
    <submittedName>
        <fullName evidence="6">GAF and ANTAR domain-containing protein</fullName>
    </submittedName>
</protein>
<dbReference type="SMART" id="SM00065">
    <property type="entry name" value="GAF"/>
    <property type="match status" value="1"/>
</dbReference>
<evidence type="ECO:0000259" key="5">
    <source>
        <dbReference type="SMART" id="SM01012"/>
    </source>
</evidence>